<proteinExistence type="predicted"/>
<organism evidence="3 4">
    <name type="scientific">Rufibacter tibetensis</name>
    <dbReference type="NCBI Taxonomy" id="512763"/>
    <lineage>
        <taxon>Bacteria</taxon>
        <taxon>Pseudomonadati</taxon>
        <taxon>Bacteroidota</taxon>
        <taxon>Cytophagia</taxon>
        <taxon>Cytophagales</taxon>
        <taxon>Hymenobacteraceae</taxon>
        <taxon>Rufibacter</taxon>
    </lineage>
</organism>
<evidence type="ECO:0000313" key="3">
    <source>
        <dbReference type="EMBL" id="ALJ00092.1"/>
    </source>
</evidence>
<dbReference type="Pfam" id="PF07470">
    <property type="entry name" value="Glyco_hydro_88"/>
    <property type="match status" value="1"/>
</dbReference>
<dbReference type="EMBL" id="CP012643">
    <property type="protein sequence ID" value="ALJ00092.1"/>
    <property type="molecule type" value="Genomic_DNA"/>
</dbReference>
<dbReference type="KEGG" id="rti:DC20_15310"/>
<dbReference type="PANTHER" id="PTHR33886:SF8">
    <property type="entry name" value="UNSATURATED RHAMNOGALACTURONAN HYDROLASE (EUROFUNG)"/>
    <property type="match status" value="1"/>
</dbReference>
<sequence>MKFSQIAFFALALFTLACSSSKSTSSSSSGTSAVSPSGKPYSVWMADSEMKRSPQGWMIDFRPEPKWDYTQGLFASALERVWKKTGDRKYFNYIKAFADTMITEDGTIKTYKKSDYNIDRVNPGKFLIALYKETGQREYRIAIDELRDQMRTHPRTSEGGFWHKKIYPHQMWLDGLYMASPFLAQYGANFNEPQLFSEVAKQIKLVDKYTYVKEKNLFYHGWDEKREQKWADPKTGLSPNVWGRAMGWYAMALVDVLDFIPENHPEREDILKITQKMAGSIAQYQDPKTGLWWQVVDQGGREGNYREGSASSMFTYFLVKAAKKGYIDQKYMDNARRGYNGILENLIKKNSDGTISITQVCAVAGLGGTPYRDGTYEYYINEEKRDNDPKAVSPFIMAALEFEEMGKAAASKSASK</sequence>
<dbReference type="InterPro" id="IPR010905">
    <property type="entry name" value="Glyco_hydro_88"/>
</dbReference>
<gene>
    <name evidence="3" type="ORF">DC20_15310</name>
</gene>
<dbReference type="SUPFAM" id="SSF48208">
    <property type="entry name" value="Six-hairpin glycosidases"/>
    <property type="match status" value="1"/>
</dbReference>
<dbReference type="GO" id="GO:0005975">
    <property type="term" value="P:carbohydrate metabolic process"/>
    <property type="evidence" value="ECO:0007669"/>
    <property type="project" value="InterPro"/>
</dbReference>
<feature type="chain" id="PRO_5006043104" evidence="2">
    <location>
        <begin position="20"/>
        <end position="416"/>
    </location>
</feature>
<dbReference type="GO" id="GO:0016787">
    <property type="term" value="F:hydrolase activity"/>
    <property type="evidence" value="ECO:0007669"/>
    <property type="project" value="UniProtKB-KW"/>
</dbReference>
<evidence type="ECO:0000313" key="4">
    <source>
        <dbReference type="Proteomes" id="UP000061382"/>
    </source>
</evidence>
<reference evidence="3 4" key="1">
    <citation type="submission" date="2015-08" db="EMBL/GenBank/DDBJ databases">
        <title>Complete genome sequence of Rufibacter tibetensis strain 1351t, a radiation-resistant bacterium from tibet plateau.</title>
        <authorList>
            <person name="Dai J."/>
        </authorList>
    </citation>
    <scope>NUCLEOTIDE SEQUENCE [LARGE SCALE GENOMIC DNA]</scope>
    <source>
        <strain evidence="3 4">1351</strain>
    </source>
</reference>
<name>A0A0P0CZX1_9BACT</name>
<dbReference type="Gene3D" id="1.50.10.10">
    <property type="match status" value="1"/>
</dbReference>
<keyword evidence="2" id="KW-0732">Signal</keyword>
<evidence type="ECO:0000256" key="2">
    <source>
        <dbReference type="SAM" id="SignalP"/>
    </source>
</evidence>
<dbReference type="PANTHER" id="PTHR33886">
    <property type="entry name" value="UNSATURATED RHAMNOGALACTURONAN HYDROLASE (EUROFUNG)"/>
    <property type="match status" value="1"/>
</dbReference>
<dbReference type="PATRIC" id="fig|512763.3.peg.3366"/>
<dbReference type="RefSeq" id="WP_062544634.1">
    <property type="nucleotide sequence ID" value="NZ_CP012643.1"/>
</dbReference>
<keyword evidence="4" id="KW-1185">Reference proteome</keyword>
<evidence type="ECO:0000256" key="1">
    <source>
        <dbReference type="ARBA" id="ARBA00022801"/>
    </source>
</evidence>
<keyword evidence="1 3" id="KW-0378">Hydrolase</keyword>
<dbReference type="AlphaFoldDB" id="A0A0P0CZX1"/>
<dbReference type="InterPro" id="IPR052043">
    <property type="entry name" value="PolySaccharide_Degr_Enz"/>
</dbReference>
<dbReference type="OrthoDB" id="6381507at2"/>
<accession>A0A0P0CZX1</accession>
<protein>
    <submittedName>
        <fullName evidence="3">Glycosyl hydrolase family 88</fullName>
    </submittedName>
</protein>
<dbReference type="Proteomes" id="UP000061382">
    <property type="component" value="Chromosome"/>
</dbReference>
<dbReference type="InterPro" id="IPR008928">
    <property type="entry name" value="6-hairpin_glycosidase_sf"/>
</dbReference>
<feature type="signal peptide" evidence="2">
    <location>
        <begin position="1"/>
        <end position="19"/>
    </location>
</feature>
<dbReference type="PROSITE" id="PS51257">
    <property type="entry name" value="PROKAR_LIPOPROTEIN"/>
    <property type="match status" value="1"/>
</dbReference>
<dbReference type="STRING" id="512763.DC20_15310"/>
<dbReference type="InterPro" id="IPR012341">
    <property type="entry name" value="6hp_glycosidase-like_sf"/>
</dbReference>